<evidence type="ECO:0000256" key="2">
    <source>
        <dbReference type="ARBA" id="ARBA00022723"/>
    </source>
</evidence>
<dbReference type="EMBL" id="VUMN01000003">
    <property type="protein sequence ID" value="MSS57732.1"/>
    <property type="molecule type" value="Genomic_DNA"/>
</dbReference>
<dbReference type="Gene3D" id="3.40.720.10">
    <property type="entry name" value="Alkaline Phosphatase, subunit A"/>
    <property type="match status" value="1"/>
</dbReference>
<dbReference type="GO" id="GO:0000287">
    <property type="term" value="F:magnesium ion binding"/>
    <property type="evidence" value="ECO:0007669"/>
    <property type="project" value="InterPro"/>
</dbReference>
<dbReference type="GO" id="GO:0043094">
    <property type="term" value="P:metabolic compound salvage"/>
    <property type="evidence" value="ECO:0007669"/>
    <property type="project" value="InterPro"/>
</dbReference>
<name>A0A7X2NQH2_9FIRM</name>
<dbReference type="Gene3D" id="3.30.70.1250">
    <property type="entry name" value="Phosphopentomutase"/>
    <property type="match status" value="1"/>
</dbReference>
<dbReference type="AlphaFoldDB" id="A0A7X2NQH2"/>
<keyword evidence="7" id="KW-1185">Reference proteome</keyword>
<gene>
    <name evidence="6" type="ORF">FYJ51_02280</name>
</gene>
<evidence type="ECO:0000256" key="4">
    <source>
        <dbReference type="ARBA" id="ARBA00023235"/>
    </source>
</evidence>
<dbReference type="NCBIfam" id="NF009049">
    <property type="entry name" value="PRK12383.1"/>
    <property type="match status" value="1"/>
</dbReference>
<dbReference type="Pfam" id="PF01676">
    <property type="entry name" value="Metalloenzyme"/>
    <property type="match status" value="1"/>
</dbReference>
<evidence type="ECO:0000256" key="1">
    <source>
        <dbReference type="ARBA" id="ARBA00010373"/>
    </source>
</evidence>
<dbReference type="InterPro" id="IPR017850">
    <property type="entry name" value="Alkaline_phosphatase_core_sf"/>
</dbReference>
<proteinExistence type="inferred from homology"/>
<dbReference type="PANTHER" id="PTHR21110:SF0">
    <property type="entry name" value="PHOSPHOPENTOMUTASE"/>
    <property type="match status" value="1"/>
</dbReference>
<dbReference type="PANTHER" id="PTHR21110">
    <property type="entry name" value="PHOSPHOPENTOMUTASE"/>
    <property type="match status" value="1"/>
</dbReference>
<dbReference type="GO" id="GO:0009117">
    <property type="term" value="P:nucleotide metabolic process"/>
    <property type="evidence" value="ECO:0007669"/>
    <property type="project" value="InterPro"/>
</dbReference>
<sequence length="411" mass="44719">MKQRFIIIVLDGFGIGAMPDAAVVRPGDEKANTLRSILKDHPDLKLPTLEKLGLMNAYGSESEFMKFSPEANYGKSELMHFGADTFMGHQEIMGTLPKKPTVDPFQTHVNAVAKILKDHGHKVEIITHHGLSYLVADDYVTVADNLEADLGMCYNVTAPLDYISFEKECEIAELVRQVVTVGRVIVFGGTGNNMQDLFNAEEIRQGKFIGIASAKSKSYEHGYQCRHLGYGVDKNVQAPTILTKAGVPVTLIGKVADIVANDGGTSISCVPTPECMQLTIDAVKKMDRGFICTNVQETDLAGHSQDSTRYKEVLEQADAGLAELLPLLGEDDILIVQADHGNDPDIGTSRHTRECVPLLIYRKGLKNAHVGTRKTMSDNGATCCDYFHAAAPENGTSYLNLIGGYASGNEE</sequence>
<comment type="caution">
    <text evidence="6">The sequence shown here is derived from an EMBL/GenBank/DDBJ whole genome shotgun (WGS) entry which is preliminary data.</text>
</comment>
<organism evidence="6 7">
    <name type="scientific">Stecheria intestinalis</name>
    <dbReference type="NCBI Taxonomy" id="2606630"/>
    <lineage>
        <taxon>Bacteria</taxon>
        <taxon>Bacillati</taxon>
        <taxon>Bacillota</taxon>
        <taxon>Erysipelotrichia</taxon>
        <taxon>Erysipelotrichales</taxon>
        <taxon>Erysipelotrichaceae</taxon>
        <taxon>Stecheria</taxon>
    </lineage>
</organism>
<keyword evidence="4 6" id="KW-0413">Isomerase</keyword>
<accession>A0A7X2NQH2</accession>
<evidence type="ECO:0000313" key="6">
    <source>
        <dbReference type="EMBL" id="MSS57732.1"/>
    </source>
</evidence>
<dbReference type="RefSeq" id="WP_105303034.1">
    <property type="nucleotide sequence ID" value="NZ_VUMN01000003.1"/>
</dbReference>
<keyword evidence="3" id="KW-0464">Manganese</keyword>
<dbReference type="InterPro" id="IPR010045">
    <property type="entry name" value="DeoB"/>
</dbReference>
<dbReference type="EC" id="5.4.2.7" evidence="6"/>
<dbReference type="GO" id="GO:0008973">
    <property type="term" value="F:phosphopentomutase activity"/>
    <property type="evidence" value="ECO:0007669"/>
    <property type="project" value="UniProtKB-EC"/>
</dbReference>
<evidence type="ECO:0000259" key="5">
    <source>
        <dbReference type="Pfam" id="PF01676"/>
    </source>
</evidence>
<keyword evidence="2" id="KW-0479">Metal-binding</keyword>
<feature type="domain" description="Metalloenzyme" evidence="5">
    <location>
        <begin position="4"/>
        <end position="389"/>
    </location>
</feature>
<dbReference type="SUPFAM" id="SSF53649">
    <property type="entry name" value="Alkaline phosphatase-like"/>
    <property type="match status" value="1"/>
</dbReference>
<reference evidence="6 7" key="1">
    <citation type="submission" date="2019-08" db="EMBL/GenBank/DDBJ databases">
        <title>In-depth cultivation of the pig gut microbiome towards novel bacterial diversity and tailored functional studies.</title>
        <authorList>
            <person name="Wylensek D."/>
            <person name="Hitch T.C.A."/>
            <person name="Clavel T."/>
        </authorList>
    </citation>
    <scope>NUCLEOTIDE SEQUENCE [LARGE SCALE GENOMIC DNA]</scope>
    <source>
        <strain evidence="6 7">Oil+RF-744-GAM-WT-6</strain>
    </source>
</reference>
<dbReference type="InterPro" id="IPR006124">
    <property type="entry name" value="Metalloenzyme"/>
</dbReference>
<evidence type="ECO:0000313" key="7">
    <source>
        <dbReference type="Proteomes" id="UP000461880"/>
    </source>
</evidence>
<protein>
    <submittedName>
        <fullName evidence="6">Phosphopentomutase</fullName>
        <ecNumber evidence="6">5.4.2.7</ecNumber>
    </submittedName>
</protein>
<dbReference type="GO" id="GO:0005829">
    <property type="term" value="C:cytosol"/>
    <property type="evidence" value="ECO:0007669"/>
    <property type="project" value="TreeGrafter"/>
</dbReference>
<comment type="similarity">
    <text evidence="1">Belongs to the phosphopentomutase family.</text>
</comment>
<dbReference type="InterPro" id="IPR024052">
    <property type="entry name" value="Phosphopentomutase_DeoB_cap_sf"/>
</dbReference>
<dbReference type="Proteomes" id="UP000461880">
    <property type="component" value="Unassembled WGS sequence"/>
</dbReference>
<dbReference type="PIRSF" id="PIRSF001491">
    <property type="entry name" value="Ppentomutase"/>
    <property type="match status" value="1"/>
</dbReference>
<evidence type="ECO:0000256" key="3">
    <source>
        <dbReference type="ARBA" id="ARBA00023211"/>
    </source>
</evidence>
<dbReference type="CDD" id="cd16009">
    <property type="entry name" value="PPM"/>
    <property type="match status" value="1"/>
</dbReference>